<accession>A0ABS2EZX3</accession>
<dbReference type="EMBL" id="JACSNQ010000002">
    <property type="protein sequence ID" value="MBM6774269.1"/>
    <property type="molecule type" value="Genomic_DNA"/>
</dbReference>
<reference evidence="2 3" key="1">
    <citation type="journal article" date="2021" name="Sci. Rep.">
        <title>The distribution of antibiotic resistance genes in chicken gut microbiota commensals.</title>
        <authorList>
            <person name="Juricova H."/>
            <person name="Matiasovicova J."/>
            <person name="Kubasova T."/>
            <person name="Cejkova D."/>
            <person name="Rychlik I."/>
        </authorList>
    </citation>
    <scope>NUCLEOTIDE SEQUENCE [LARGE SCALE GENOMIC DNA]</scope>
    <source>
        <strain evidence="2 3">An794</strain>
    </source>
</reference>
<dbReference type="Proteomes" id="UP000712527">
    <property type="component" value="Unassembled WGS sequence"/>
</dbReference>
<gene>
    <name evidence="2" type="ORF">H9X80_01710</name>
</gene>
<sequence length="157" mass="16496">MKAIGGRRGQMSVEAAALLPVALTLVALLVQPACVLYTRSVMDAAAGELVRLASTSRGSDEDLRAYALRRLAAVPEVSVFHVGGSQAWDVVVEGPDDAGHVTATIEGRVRPLPLLGSVVYALGRADGQDVVVRAEAALDVRASWVGGSYEDWVSIWG</sequence>
<evidence type="ECO:0000313" key="2">
    <source>
        <dbReference type="EMBL" id="MBM6774269.1"/>
    </source>
</evidence>
<organism evidence="2 3">
    <name type="scientific">Olsenella profusa</name>
    <dbReference type="NCBI Taxonomy" id="138595"/>
    <lineage>
        <taxon>Bacteria</taxon>
        <taxon>Bacillati</taxon>
        <taxon>Actinomycetota</taxon>
        <taxon>Coriobacteriia</taxon>
        <taxon>Coriobacteriales</taxon>
        <taxon>Atopobiaceae</taxon>
        <taxon>Olsenella</taxon>
    </lineage>
</organism>
<comment type="caution">
    <text evidence="2">The sequence shown here is derived from an EMBL/GenBank/DDBJ whole genome shotgun (WGS) entry which is preliminary data.</text>
</comment>
<evidence type="ECO:0000313" key="3">
    <source>
        <dbReference type="Proteomes" id="UP000712527"/>
    </source>
</evidence>
<dbReference type="InterPro" id="IPR012495">
    <property type="entry name" value="TadE-like_dom"/>
</dbReference>
<keyword evidence="3" id="KW-1185">Reference proteome</keyword>
<dbReference type="Pfam" id="PF07811">
    <property type="entry name" value="TadE"/>
    <property type="match status" value="1"/>
</dbReference>
<evidence type="ECO:0000259" key="1">
    <source>
        <dbReference type="Pfam" id="PF07811"/>
    </source>
</evidence>
<proteinExistence type="predicted"/>
<feature type="domain" description="TadE-like" evidence="1">
    <location>
        <begin position="9"/>
        <end position="51"/>
    </location>
</feature>
<protein>
    <submittedName>
        <fullName evidence="2">Pilus assembly protein</fullName>
    </submittedName>
</protein>
<name>A0ABS2EZX3_9ACTN</name>